<dbReference type="PANTHER" id="PTHR14593">
    <property type="entry name" value="WD REPEAT-CONTAINING PROTEIN 11"/>
    <property type="match status" value="1"/>
</dbReference>
<dbReference type="EMBL" id="KB207112">
    <property type="protein sequence ID" value="ELP84676.1"/>
    <property type="molecule type" value="Genomic_DNA"/>
</dbReference>
<protein>
    <submittedName>
        <fullName evidence="1">Uncharacterized protein</fullName>
    </submittedName>
</protein>
<dbReference type="InterPro" id="IPR011047">
    <property type="entry name" value="Quinoprotein_ADH-like_sf"/>
</dbReference>
<dbReference type="Gene3D" id="2.130.10.10">
    <property type="entry name" value="YVTN repeat-like/Quinoprotein amine dehydrogenase"/>
    <property type="match status" value="1"/>
</dbReference>
<dbReference type="AlphaFoldDB" id="A0A0A1TW28"/>
<accession>A0A0A1TW28</accession>
<dbReference type="InterPro" id="IPR036322">
    <property type="entry name" value="WD40_repeat_dom_sf"/>
</dbReference>
<name>A0A0A1TW28_ENTIV</name>
<dbReference type="VEuPathDB" id="AmoebaDB:EIN_173510"/>
<sequence length="979" mass="110914">MKCFSPNESSPKVTPLCFPGPTHTLNSRACEWNCGLIAVAYQSIIHIVNPISCAFCYAYNGHTSQVTSIAFKTNDFQLTTQTPNDVDIVIASGDVSGNVQIWGIWSTIKPLQINHSENSPVVCIQWDKCNASAIIVLYKNGVLICYDTISKLSLWEVKESFKDPIGFTNSVYSRSSFGVYGGQTMCFCNLASSVFKGYELGQPTTNILRVGEDVLRLRFSNIRRQITYILLTNHFLIFDTMLQFSLSTIDLPEEPMDFCMIYDESLFVLLTKQGNVYVYEIKNGVQFKLCGKMEITPILSRDNKQRKYTTLGIVTDSTDNSNLVIRMLEGPLILLKLRVNPFFIEVQGIIHTMASNLTNIVSKQIYSSGVTSDGTVYVMRGGEIYRVIEVTKVKINGVVWIGENIGLFGAKTKSHDGEPQNGIVVIDPMNGEEKAFLKLRNFYGEVKSVVSDKDGSVLCVAYQSGIEEISYPSGNVLNMYEKNSTGICYENGILIIDKNEYRRYGTCCEYKKGQFTAIACKDPFVLLSDTKGNLVRLCAGKSKSVSFFKKITKIIFNPKKDCYHAIILGEQVGIIDVSTLQIVSETKNYLTVIKTSVKDVFWMNQYPAVLLSTGEIYVLDIGLLVCCSMFKDTSIKPSLYCLDPLKRREMFFKILLGVDTYESGELNTTDNTTGGILNKLIQLNNEVKDFKHVKFWELMQWVIQSKLPLIGSPYVDIDDAVIQQDDTLSQYTNSLKNFAVKGGKQQMYYHAYALSDMRVGKREEAFAHFLKVLKSPYDGEYMNYAMRACLLSLTMEGNPESRQRLVVSMFNDPTVDKTHLIQLHKLLNQNREVCKLYIDLGKLEEAMVVASLFLDDEEKTYISLSIVLKYMFDNCWPKAIELLTSMGRLIDVVRMLLYTGHIEVAAEVCMVIIEYNVFDLDTSLVYTYQLIHVPYQDERKFKTLRELIKQVNTEFIHCLSTCHDGKRLVEAFKKSKYDI</sequence>
<dbReference type="GO" id="GO:0005737">
    <property type="term" value="C:cytoplasm"/>
    <property type="evidence" value="ECO:0007669"/>
    <property type="project" value="TreeGrafter"/>
</dbReference>
<reference evidence="1 2" key="1">
    <citation type="submission" date="2012-10" db="EMBL/GenBank/DDBJ databases">
        <authorList>
            <person name="Zafar N."/>
            <person name="Inman J."/>
            <person name="Hall N."/>
            <person name="Lorenzi H."/>
            <person name="Caler E."/>
        </authorList>
    </citation>
    <scope>NUCLEOTIDE SEQUENCE [LARGE SCALE GENOMIC DNA]</scope>
    <source>
        <strain evidence="1 2">IP1</strain>
    </source>
</reference>
<dbReference type="SUPFAM" id="SSF50978">
    <property type="entry name" value="WD40 repeat-like"/>
    <property type="match status" value="1"/>
</dbReference>
<evidence type="ECO:0000313" key="2">
    <source>
        <dbReference type="Proteomes" id="UP000014680"/>
    </source>
</evidence>
<evidence type="ECO:0000313" key="1">
    <source>
        <dbReference type="EMBL" id="ELP84676.1"/>
    </source>
</evidence>
<dbReference type="KEGG" id="eiv:EIN_173510"/>
<dbReference type="RefSeq" id="XP_004184022.1">
    <property type="nucleotide sequence ID" value="XM_004183974.1"/>
</dbReference>
<proteinExistence type="predicted"/>
<dbReference type="Proteomes" id="UP000014680">
    <property type="component" value="Unassembled WGS sequence"/>
</dbReference>
<dbReference type="OMA" id="KLTTNPY"/>
<dbReference type="SMART" id="SM00320">
    <property type="entry name" value="WD40"/>
    <property type="match status" value="2"/>
</dbReference>
<keyword evidence="2" id="KW-1185">Reference proteome</keyword>
<gene>
    <name evidence="1" type="ORF">EIN_173510</name>
</gene>
<dbReference type="GeneID" id="14883429"/>
<dbReference type="PANTHER" id="PTHR14593:SF5">
    <property type="entry name" value="WD REPEAT-CONTAINING PROTEIN 11"/>
    <property type="match status" value="1"/>
</dbReference>
<dbReference type="SUPFAM" id="SSF50998">
    <property type="entry name" value="Quinoprotein alcohol dehydrogenase-like"/>
    <property type="match status" value="1"/>
</dbReference>
<organism evidence="1 2">
    <name type="scientific">Entamoeba invadens IP1</name>
    <dbReference type="NCBI Taxonomy" id="370355"/>
    <lineage>
        <taxon>Eukaryota</taxon>
        <taxon>Amoebozoa</taxon>
        <taxon>Evosea</taxon>
        <taxon>Archamoebae</taxon>
        <taxon>Mastigamoebida</taxon>
        <taxon>Entamoebidae</taxon>
        <taxon>Entamoeba</taxon>
    </lineage>
</organism>
<dbReference type="OrthoDB" id="25333at2759"/>
<dbReference type="InterPro" id="IPR015943">
    <property type="entry name" value="WD40/YVTN_repeat-like_dom_sf"/>
</dbReference>
<dbReference type="InterPro" id="IPR001680">
    <property type="entry name" value="WD40_rpt"/>
</dbReference>
<dbReference type="InterPro" id="IPR039694">
    <property type="entry name" value="WDR11"/>
</dbReference>